<feature type="region of interest" description="Disordered" evidence="3">
    <location>
        <begin position="784"/>
        <end position="803"/>
    </location>
</feature>
<feature type="compositionally biased region" description="Basic and acidic residues" evidence="3">
    <location>
        <begin position="205"/>
        <end position="214"/>
    </location>
</feature>
<dbReference type="Pfam" id="PF13833">
    <property type="entry name" value="EF-hand_8"/>
    <property type="match status" value="1"/>
</dbReference>
<feature type="compositionally biased region" description="Basic and acidic residues" evidence="3">
    <location>
        <begin position="3573"/>
        <end position="3584"/>
    </location>
</feature>
<accession>A0A835YU49</accession>
<feature type="coiled-coil region" evidence="2">
    <location>
        <begin position="3314"/>
        <end position="3341"/>
    </location>
</feature>
<dbReference type="GO" id="GO:0097730">
    <property type="term" value="C:non-motile cilium"/>
    <property type="evidence" value="ECO:0007669"/>
    <property type="project" value="InterPro"/>
</dbReference>
<feature type="region of interest" description="Disordered" evidence="3">
    <location>
        <begin position="3554"/>
        <end position="3584"/>
    </location>
</feature>
<dbReference type="Pfam" id="PF13405">
    <property type="entry name" value="EF-hand_6"/>
    <property type="match status" value="1"/>
</dbReference>
<feature type="domain" description="EF-hand" evidence="4">
    <location>
        <begin position="2203"/>
        <end position="2232"/>
    </location>
</feature>
<dbReference type="InterPro" id="IPR058686">
    <property type="entry name" value="Ig_NPHP4_3rd"/>
</dbReference>
<dbReference type="InterPro" id="IPR029775">
    <property type="entry name" value="NPHP4"/>
</dbReference>
<dbReference type="InterPro" id="IPR058688">
    <property type="entry name" value="Ig_NPHP4_2nd"/>
</dbReference>
<dbReference type="InterPro" id="IPR058765">
    <property type="entry name" value="NPHP4_C2-like"/>
</dbReference>
<feature type="domain" description="EF-hand" evidence="4">
    <location>
        <begin position="2054"/>
        <end position="2089"/>
    </location>
</feature>
<dbReference type="InterPro" id="IPR002048">
    <property type="entry name" value="EF_hand_dom"/>
</dbReference>
<feature type="compositionally biased region" description="Basic residues" evidence="3">
    <location>
        <begin position="1011"/>
        <end position="1029"/>
    </location>
</feature>
<feature type="compositionally biased region" description="Acidic residues" evidence="3">
    <location>
        <begin position="980"/>
        <end position="1002"/>
    </location>
</feature>
<feature type="domain" description="EF-hand" evidence="4">
    <location>
        <begin position="1771"/>
        <end position="1806"/>
    </location>
</feature>
<feature type="domain" description="EF-hand" evidence="4">
    <location>
        <begin position="1926"/>
        <end position="1961"/>
    </location>
</feature>
<name>A0A835YU49_9STRA</name>
<evidence type="ECO:0000259" key="4">
    <source>
        <dbReference type="PROSITE" id="PS50222"/>
    </source>
</evidence>
<keyword evidence="6" id="KW-1185">Reference proteome</keyword>
<dbReference type="PROSITE" id="PS50222">
    <property type="entry name" value="EF_HAND_2"/>
    <property type="match status" value="11"/>
</dbReference>
<feature type="domain" description="EF-hand" evidence="4">
    <location>
        <begin position="2016"/>
        <end position="2051"/>
    </location>
</feature>
<dbReference type="Proteomes" id="UP000664859">
    <property type="component" value="Unassembled WGS sequence"/>
</dbReference>
<protein>
    <recommendedName>
        <fullName evidence="4">EF-hand domain-containing protein</fullName>
    </recommendedName>
</protein>
<comment type="caution">
    <text evidence="5">The sequence shown here is derived from an EMBL/GenBank/DDBJ whole genome shotgun (WGS) entry which is preliminary data.</text>
</comment>
<dbReference type="Gene3D" id="1.10.238.10">
    <property type="entry name" value="EF-hand"/>
    <property type="match status" value="8"/>
</dbReference>
<dbReference type="GO" id="GO:0005509">
    <property type="term" value="F:calcium ion binding"/>
    <property type="evidence" value="ECO:0007669"/>
    <property type="project" value="InterPro"/>
</dbReference>
<dbReference type="InterPro" id="IPR018247">
    <property type="entry name" value="EF_Hand_1_Ca_BS"/>
</dbReference>
<feature type="compositionally biased region" description="Low complexity" evidence="3">
    <location>
        <begin position="56"/>
        <end position="67"/>
    </location>
</feature>
<evidence type="ECO:0000256" key="1">
    <source>
        <dbReference type="ARBA" id="ARBA00022837"/>
    </source>
</evidence>
<keyword evidence="2" id="KW-0175">Coiled coil</keyword>
<dbReference type="GO" id="GO:0005856">
    <property type="term" value="C:cytoskeleton"/>
    <property type="evidence" value="ECO:0007669"/>
    <property type="project" value="InterPro"/>
</dbReference>
<evidence type="ECO:0000313" key="5">
    <source>
        <dbReference type="EMBL" id="KAG5181621.1"/>
    </source>
</evidence>
<feature type="domain" description="EF-hand" evidence="4">
    <location>
        <begin position="2106"/>
        <end position="2141"/>
    </location>
</feature>
<evidence type="ECO:0000256" key="2">
    <source>
        <dbReference type="SAM" id="Coils"/>
    </source>
</evidence>
<feature type="compositionally biased region" description="Low complexity" evidence="3">
    <location>
        <begin position="3487"/>
        <end position="3498"/>
    </location>
</feature>
<proteinExistence type="predicted"/>
<organism evidence="5 6">
    <name type="scientific">Tribonema minus</name>
    <dbReference type="NCBI Taxonomy" id="303371"/>
    <lineage>
        <taxon>Eukaryota</taxon>
        <taxon>Sar</taxon>
        <taxon>Stramenopiles</taxon>
        <taxon>Ochrophyta</taxon>
        <taxon>PX clade</taxon>
        <taxon>Xanthophyceae</taxon>
        <taxon>Tribonematales</taxon>
        <taxon>Tribonemataceae</taxon>
        <taxon>Tribonema</taxon>
    </lineage>
</organism>
<dbReference type="SMART" id="SM00054">
    <property type="entry name" value="EFh"/>
    <property type="match status" value="15"/>
</dbReference>
<feature type="region of interest" description="Disordered" evidence="3">
    <location>
        <begin position="47"/>
        <end position="256"/>
    </location>
</feature>
<feature type="domain" description="EF-hand" evidence="4">
    <location>
        <begin position="2427"/>
        <end position="2462"/>
    </location>
</feature>
<feature type="region of interest" description="Disordered" evidence="3">
    <location>
        <begin position="3487"/>
        <end position="3508"/>
    </location>
</feature>
<feature type="compositionally biased region" description="Basic and acidic residues" evidence="3">
    <location>
        <begin position="1030"/>
        <end position="1064"/>
    </location>
</feature>
<feature type="compositionally biased region" description="Basic and acidic residues" evidence="3">
    <location>
        <begin position="951"/>
        <end position="961"/>
    </location>
</feature>
<feature type="region of interest" description="Disordered" evidence="3">
    <location>
        <begin position="318"/>
        <end position="373"/>
    </location>
</feature>
<dbReference type="Pfam" id="PF13499">
    <property type="entry name" value="EF-hand_7"/>
    <property type="match status" value="3"/>
</dbReference>
<feature type="domain" description="EF-hand" evidence="4">
    <location>
        <begin position="2144"/>
        <end position="2179"/>
    </location>
</feature>
<feature type="region of interest" description="Disordered" evidence="3">
    <location>
        <begin position="940"/>
        <end position="1065"/>
    </location>
</feature>
<dbReference type="PROSITE" id="PS00018">
    <property type="entry name" value="EF_HAND_1"/>
    <property type="match status" value="11"/>
</dbReference>
<dbReference type="Pfam" id="PF00036">
    <property type="entry name" value="EF-hand_1"/>
    <property type="match status" value="1"/>
</dbReference>
<evidence type="ECO:0000256" key="3">
    <source>
        <dbReference type="SAM" id="MobiDB-lite"/>
    </source>
</evidence>
<evidence type="ECO:0000313" key="6">
    <source>
        <dbReference type="Proteomes" id="UP000664859"/>
    </source>
</evidence>
<sequence length="3584" mass="387214">MLGISAVLDGSAALSNSAVLSSAAALNAQLICSAQHRINHMVTQDVAEGEERDSGGDANSADEAAAAADEKGSIRNRKKRSSSAFEGEEGSGRRSSRDAREGKPPRPGRAGSASPAQSMGRGGASPAQSMRRGRQLGGTLSTGAGGRLASPSPLARTTPGFFGSPTAAGAAGGGKGKERRETRASPLARTTPAFFSSPAAAAAEGEAKERRETRASPLARTTPGFFLSPPPLLLRGGRGGRRGGRRALGGQVGSESESVRKGVTPFCLHLTRVGGWAVPPILANRGRSAGTLLRYSLRVSFYHAGSRRFYGNTFQGASVSEEEGGGKVVRNRGGGGGGSRVRRRRGSSGPQRAQRGARRAENNGSDDDDASELDLTTHHSDVAYWYSAYEDPNCLAVVELVATEVDARRGIQLGQYGCGWTFLQMYGPTDPESQTQRDVYRGTPRSLLFFEAADFQRVGESAVPGCTLSYRLQTFDKLLAARHLFRENEIIGAFEPLPGLQVRRLMTSPSGGGGGGGGSGSDGSGDGPRGAHGKRRGAKEDKQAPKEVVGPHLGFELEAGGGRRSGKLRLNSMRLSNLRVVVRNRARYEAQMLASLGDDAPEAEATSAATRPKLRQAQMLASLDGDAPEAEANQKVVRAVTKHKMMGTLSSTKREVVGHGGDGDDLRLRIVVGHGGGGDGDDLRLRIVDRRARVVGHGGGGDGGDLRVRIVDRRVRVGFHNGHALILPDGGRWQEASLQESDDDDDALVLSSDLDSLDLGGFVRHPLVALVVLVEYTLRIRSKEASKAKTPSSTRDGGKDPLAQSSLNVVLGMHAFVPYDGHRLRLRNTPRPEKGDKAQVTDFDATLSADKRVRLVSADLVYTPGEGPLMNDDEGGDDDSRGALPQHAGNAVLFDLKCYDAKGKLVECYDAKGKLVEHAGNAVLFDLKCYDAKGKLVEDETPLRDEDESDIEPKNWRKEAVPDPEVSSSSSSSSSSSTSTEDETSEEEEEEASSSEASNDEPEPVRVQKPTPKRHRPRTPSPKPVKKPQKRPDRSEPALSDRDELQLEDEDKKKPSSEWEDWRHGIRVPGTRDSLLAQSLQAPLHKGDAEPPSLQAPLHKNDAAPPLRHLSSLNFKLEAPRTDYSPTAAVVGGGSGAGAHDLSRASRTRLSRHGYSDVMRDTSHREEAVTLMLPLLSLTPLLLPLPPLLSQPPPPLMLPLPLLSLAQPIAKRVNIGLELSDPLALHELTLQFAGYRCPRAAMSLPAAVHLTYQFYTCAPLRTERLRLLPDAPRGAREGPYRAEEGSHSPCLLVREECYGRDEPAHALKHRVDCSYMQPSEAAHFARYMATKSLFVDVWDADAQLHLGTVAVPLRTLMRQGKAVAKHAGEFEDEYSYMISEAILVPDEYSYIISEAVLVQDEYSYTIVIAPAGAGGDDAAAHGGISIGPGKLAKGAVVGLLQLLACNYGEIGGGGGVAGSGIPSAISRPYGTPNLSDEVLNWRLGVGEAAAGAPPKRRPRHRVRAKPLTETTPELGHYMAAIGALAPARAPSGCQSVTEAVTATDDDSIGYVELMLLYGGRMLALIDVPSVRRLERRLVSGIVRFEKKGGSLEATLGQFCAGHYRDKLADETSTDHAASTLNAAQLEEALRFMGALDELRPEHVKLLLRRVFGSSAGSAPNATHLNIRQFVVWVRARQAHASGAREGSAEAKLLRALARARARGVSTAEFVTALDGDGNGFVTAKELLQLLASDDPLTLDTEALKGLLSSDDPLTLETEALKGLLSSDDPLTLDTEVKSLLKRFDTNGDGCISLAEFAHWAGVDYVPAAALEARIRKTILKAESSGFSVEEAFGDLDADGSGDLSLAELEGGLRGLGVLKGLQASEVAALMKRLDRNGDARVSLKRDAACLAQEFMQEFMRMIGREWRGDASVIEARLKRILLKAEAAGTSVEAAFGALDKDGSGEVTLDELMAALSSMGAVKGLDKAKAQAVLQRFDADGNGKIGLGELMHFLGRPYSGMSAAEAKLRAVLLQAESMGTSIAEAFTAFDKNGDGAITPSELEEGLRALGVFSAVPPKEVTHLLQRFDSGGNGKISLAEFMAFLGREYSPTAVAEAKLKKILLKAEKDGTSLESAFAALDGNRDGVITTKELESAMMTLGVFDAMSKDQAALLLRRFDLDGDGRVSLREFLAFAGRPYTAGDSPLETKLRRVIGKAEAMGTPPDAAFAHFDKDGDGEITRDEFRKGLEEMGVFADFGAEEVDEVLRRFDPSGAGGAINLANFMTFLGKPYTVDVGAKLRKILNKAEELGTTLEDAFKHFDSDGSGVISGDELLRGLQQLGQFHCLTTDEARRFIAQHGDAQQGITKAAFIDFVRERQAEWLVVFEDFEGISKAAFIDFLFTRCPVAGADENKAQQAALKMHLTRVKAPARRRALSSFDGDDDGCLSVAEAPARRRALSSFDGDGDGCLSVAEVEMAIRSLSITSADLPGVAIRSKTAAPKDTADSAPPESLLALQSLAAAAENRGVPLERPFARHIKDVSGRIGVRALYNALEDLGALSVLSREALEDFIEGLPADDDGTVDLVQLLRDLRGGGSYYARDDPEEDLPAEVGYEFSADPDTRDVERKVRRMAGRQLRRGLDIERAFSQYDTDASGTIVRADFVQYDTDASGTIVRADFVQYDMDASGTIVCADFVQAMMELGLSLVDTAGARSCDDGGSGSDALASMRRRQMAQLAKAKGPFERRIMRMRQRHSAFFRDQGDSKEEDGDTPCGAASEALALIGWYREGQKRGLVQSVLRHSLTTQYRIHFSFAQPLFWEHPLRNPFNHEERIRIDLEDPCLRVVTCSREWTRLRRFVEPCLGQVGQGGVEADLFDVDPAQGVQITLMAHEVVYIPFVFLDLTPERGDEDSVQEQIEPTRDSALHSKQAAPTVGNAPDRSLMVTFISASHGHIVSAIQVHAYRRPFPVHRTFRFYQPEGEVLKRSIRLLPSAGWGLLPPSEASGVSGAADDPAEKFVHCVDRTGGNVVVEWRQRQQQASAPAVVGSKGHTSKLSSDPSVSEIFIKYRVGAFPSAGEFYLLLYDDRDRTRLYEIWHVMVHSRLRLDVHATLGQASAADLVVRGDRYSRRVRCFTSAPADCEFDPPSTFQLVSGAYNRVDMRYRPTRTGGSKIQVHMVDVDTQELVGAWLATATALPPVVTKTYELDLPVGKESHKRIAYANPWLQARAFRLRSSDETVMAPRHGGLETVMTPRHGGLESVMAPRHGGLEVAAGGTGFIRLWLHAPDAAGSAEVFLFVNDENDQNEEYNMDMLRNAVEQVSRFVGLLQERLITAVADARRRLLQLLADAEQQLNYLLGEMQRWTAEQQRRHRANLRQPDKRTRAATVAYFDKLPADAAMPPPVPRMPAAQRTAIAAAFATRAAECKAAAAAFAELPGDDAKLQRVNMHKRVRPTRRVVSSHDPRFDNYKLIWIDNGGGQVIGATGEVCMERLKGDRARSQFASYLQIRTREQAQAYEEAPEQPQQHHHRRQSSLVGDAVGMVDGITGAVIGNTTGAVVGGVGAIAGGLCRFVFGGGKKDVNKPETRGRSATRSLSPKGEVERRCESPSD</sequence>
<dbReference type="SUPFAM" id="SSF47473">
    <property type="entry name" value="EF-hand"/>
    <property type="match status" value="6"/>
</dbReference>
<dbReference type="GO" id="GO:0090090">
    <property type="term" value="P:negative regulation of canonical Wnt signaling pathway"/>
    <property type="evidence" value="ECO:0007669"/>
    <property type="project" value="InterPro"/>
</dbReference>
<feature type="compositionally biased region" description="Basic and acidic residues" evidence="3">
    <location>
        <begin position="90"/>
        <end position="104"/>
    </location>
</feature>
<dbReference type="Pfam" id="PF26186">
    <property type="entry name" value="NPHP4_C2_3rd"/>
    <property type="match status" value="1"/>
</dbReference>
<feature type="compositionally biased region" description="Low complexity" evidence="3">
    <location>
        <begin position="963"/>
        <end position="979"/>
    </location>
</feature>
<gene>
    <name evidence="5" type="ORF">JKP88DRAFT_349186</name>
</gene>
<feature type="compositionally biased region" description="Gly residues" evidence="3">
    <location>
        <begin position="510"/>
        <end position="530"/>
    </location>
</feature>
<dbReference type="InterPro" id="IPR011992">
    <property type="entry name" value="EF-hand-dom_pair"/>
</dbReference>
<keyword evidence="1" id="KW-0106">Calcium</keyword>
<feature type="domain" description="EF-hand" evidence="4">
    <location>
        <begin position="1964"/>
        <end position="1999"/>
    </location>
</feature>
<feature type="region of interest" description="Disordered" evidence="3">
    <location>
        <begin position="865"/>
        <end position="884"/>
    </location>
</feature>
<dbReference type="Pfam" id="PF26015">
    <property type="entry name" value="Ig_NPH4_3rd"/>
    <property type="match status" value="1"/>
</dbReference>
<feature type="domain" description="EF-hand" evidence="4">
    <location>
        <begin position="2286"/>
        <end position="2321"/>
    </location>
</feature>
<dbReference type="Pfam" id="PF26189">
    <property type="entry name" value="Ig_NPHP4_2nd"/>
    <property type="match status" value="1"/>
</dbReference>
<dbReference type="OrthoDB" id="189571at2759"/>
<feature type="region of interest" description="Disordered" evidence="3">
    <location>
        <begin position="503"/>
        <end position="552"/>
    </location>
</feature>
<reference evidence="5" key="1">
    <citation type="submission" date="2021-02" db="EMBL/GenBank/DDBJ databases">
        <title>First Annotated Genome of the Yellow-green Alga Tribonema minus.</title>
        <authorList>
            <person name="Mahan K.M."/>
        </authorList>
    </citation>
    <scope>NUCLEOTIDE SEQUENCE</scope>
    <source>
        <strain evidence="5">UTEX B ZZ1240</strain>
    </source>
</reference>
<dbReference type="PANTHER" id="PTHR31043">
    <property type="entry name" value="NEPHROCYSTIN-4"/>
    <property type="match status" value="1"/>
</dbReference>
<dbReference type="InterPro" id="IPR058687">
    <property type="entry name" value="Ig_NPHP4_1st"/>
</dbReference>
<dbReference type="EMBL" id="JAFCMP010000312">
    <property type="protein sequence ID" value="KAG5181621.1"/>
    <property type="molecule type" value="Genomic_DNA"/>
</dbReference>
<feature type="domain" description="EF-hand" evidence="4">
    <location>
        <begin position="1823"/>
        <end position="1858"/>
    </location>
</feature>
<dbReference type="Pfam" id="PF26190">
    <property type="entry name" value="Ig_NPHP4_1st"/>
    <property type="match status" value="1"/>
</dbReference>
<dbReference type="PANTHER" id="PTHR31043:SF3">
    <property type="entry name" value="NEPHROCYSTIN-4"/>
    <property type="match status" value="1"/>
</dbReference>